<dbReference type="Proteomes" id="UP001241110">
    <property type="component" value="Unassembled WGS sequence"/>
</dbReference>
<name>A0AAE3QS27_9BACT</name>
<gene>
    <name evidence="1" type="ORF">QNI16_28220</name>
</gene>
<dbReference type="AlphaFoldDB" id="A0AAE3QS27"/>
<dbReference type="EMBL" id="JASJOS010000014">
    <property type="protein sequence ID" value="MDJ1484417.1"/>
    <property type="molecule type" value="Genomic_DNA"/>
</dbReference>
<comment type="caution">
    <text evidence="1">The sequence shown here is derived from an EMBL/GenBank/DDBJ whole genome shotgun (WGS) entry which is preliminary data.</text>
</comment>
<evidence type="ECO:0000313" key="1">
    <source>
        <dbReference type="EMBL" id="MDJ1484417.1"/>
    </source>
</evidence>
<protein>
    <submittedName>
        <fullName evidence="1">Uncharacterized protein</fullName>
    </submittedName>
</protein>
<accession>A0AAE3QS27</accession>
<organism evidence="1 2">
    <name type="scientific">Xanthocytophaga flava</name>
    <dbReference type="NCBI Taxonomy" id="3048013"/>
    <lineage>
        <taxon>Bacteria</taxon>
        <taxon>Pseudomonadati</taxon>
        <taxon>Bacteroidota</taxon>
        <taxon>Cytophagia</taxon>
        <taxon>Cytophagales</taxon>
        <taxon>Rhodocytophagaceae</taxon>
        <taxon>Xanthocytophaga</taxon>
    </lineage>
</organism>
<reference evidence="1" key="1">
    <citation type="submission" date="2023-05" db="EMBL/GenBank/DDBJ databases">
        <authorList>
            <person name="Zhang X."/>
        </authorList>
    </citation>
    <scope>NUCLEOTIDE SEQUENCE</scope>
    <source>
        <strain evidence="1">YF14B1</strain>
    </source>
</reference>
<proteinExistence type="predicted"/>
<dbReference type="RefSeq" id="WP_313985687.1">
    <property type="nucleotide sequence ID" value="NZ_JASJOS010000014.1"/>
</dbReference>
<evidence type="ECO:0000313" key="2">
    <source>
        <dbReference type="Proteomes" id="UP001241110"/>
    </source>
</evidence>
<sequence length="118" mass="13765">MTITLIRLLTGYSFDFILPNWENVPAVGEVIELYMGNFGIQVPSDLPFIEQEKRMRMVEKLFQLLPTVRIKVIRKEVVSEDQQINLYMYKEDSQSSNEKDYGSNDKIIALMRELSENA</sequence>